<dbReference type="InterPro" id="IPR015942">
    <property type="entry name" value="Asp/Glu/hydantoin_racemase"/>
</dbReference>
<proteinExistence type="inferred from homology"/>
<keyword evidence="3" id="KW-1185">Reference proteome</keyword>
<evidence type="ECO:0000256" key="1">
    <source>
        <dbReference type="ARBA" id="ARBA00038414"/>
    </source>
</evidence>
<reference evidence="2 3" key="1">
    <citation type="submission" date="2020-08" db="EMBL/GenBank/DDBJ databases">
        <title>A Genomic Blueprint of the Chicken Gut Microbiome.</title>
        <authorList>
            <person name="Gilroy R."/>
            <person name="Ravi A."/>
            <person name="Getino M."/>
            <person name="Pursley I."/>
            <person name="Horton D.L."/>
            <person name="Alikhan N.-F."/>
            <person name="Baker D."/>
            <person name="Gharbi K."/>
            <person name="Hall N."/>
            <person name="Watson M."/>
            <person name="Adriaenssens E.M."/>
            <person name="Foster-Nyarko E."/>
            <person name="Jarju S."/>
            <person name="Secka A."/>
            <person name="Antonio M."/>
            <person name="Oren A."/>
            <person name="Chaudhuri R."/>
            <person name="La Ragione R.M."/>
            <person name="Hildebrand F."/>
            <person name="Pallen M.J."/>
        </authorList>
    </citation>
    <scope>NUCLEOTIDE SEQUENCE [LARGE SCALE GENOMIC DNA]</scope>
    <source>
        <strain evidence="2 3">Sa2CVA6</strain>
    </source>
</reference>
<dbReference type="Pfam" id="PF01177">
    <property type="entry name" value="Asp_Glu_race"/>
    <property type="match status" value="1"/>
</dbReference>
<sequence length="221" mass="23270">MPSVLLLNPNTSTQTTQMMVQLVQAQLPAGFTVHGMTATQGVPMITNEAQLAVAAQQVADCWLRAQQKGPWHGVVLACFADPALHWLRSATGVPTVGIGEAAMRAASHSRQPFGIATTTPDLEAVMHAQAQQLGLGQLYTGARYTQGNPLQLVAHASALQQQLRHAVHQCVDVDGARSVVIGGGPLGQTAHALAHSMDVPLIAPLDAAAQWLHNALSAQMH</sequence>
<dbReference type="PANTHER" id="PTHR28047:SF5">
    <property type="entry name" value="PROTEIN DCG1"/>
    <property type="match status" value="1"/>
</dbReference>
<dbReference type="RefSeq" id="WP_191721683.1">
    <property type="nucleotide sequence ID" value="NZ_JACSQK010000001.1"/>
</dbReference>
<evidence type="ECO:0000313" key="3">
    <source>
        <dbReference type="Proteomes" id="UP000634919"/>
    </source>
</evidence>
<dbReference type="InterPro" id="IPR053714">
    <property type="entry name" value="Iso_Racemase_Enz_sf"/>
</dbReference>
<comment type="caution">
    <text evidence="2">The sequence shown here is derived from an EMBL/GenBank/DDBJ whole genome shotgun (WGS) entry which is preliminary data.</text>
</comment>
<dbReference type="Gene3D" id="3.40.50.12500">
    <property type="match status" value="1"/>
</dbReference>
<dbReference type="EMBL" id="JACSQK010000001">
    <property type="protein sequence ID" value="MBD7959284.1"/>
    <property type="molecule type" value="Genomic_DNA"/>
</dbReference>
<organism evidence="2 3">
    <name type="scientific">Comamonas avium</name>
    <dbReference type="NCBI Taxonomy" id="2762231"/>
    <lineage>
        <taxon>Bacteria</taxon>
        <taxon>Pseudomonadati</taxon>
        <taxon>Pseudomonadota</taxon>
        <taxon>Betaproteobacteria</taxon>
        <taxon>Burkholderiales</taxon>
        <taxon>Comamonadaceae</taxon>
        <taxon>Comamonas</taxon>
    </lineage>
</organism>
<evidence type="ECO:0000313" key="2">
    <source>
        <dbReference type="EMBL" id="MBD7959284.1"/>
    </source>
</evidence>
<comment type="similarity">
    <text evidence="1">Belongs to the HyuE racemase family.</text>
</comment>
<dbReference type="InterPro" id="IPR052186">
    <property type="entry name" value="Hydantoin_racemase-like"/>
</dbReference>
<name>A0ABR8S7B7_9BURK</name>
<dbReference type="PANTHER" id="PTHR28047">
    <property type="entry name" value="PROTEIN DCG1"/>
    <property type="match status" value="1"/>
</dbReference>
<gene>
    <name evidence="2" type="ORF">H9646_02220</name>
</gene>
<protein>
    <submittedName>
        <fullName evidence="2">Aspartate/glutamate racemase family protein</fullName>
    </submittedName>
</protein>
<accession>A0ABR8S7B7</accession>
<dbReference type="Proteomes" id="UP000634919">
    <property type="component" value="Unassembled WGS sequence"/>
</dbReference>